<keyword evidence="3" id="KW-1185">Reference proteome</keyword>
<dbReference type="GeneTree" id="ENSGT00390000005801"/>
<protein>
    <submittedName>
        <fullName evidence="1">Mitochondrial transcription termination factor 3</fullName>
    </submittedName>
</protein>
<dbReference type="ExpressionAtlas" id="G3UWX0">
    <property type="expression patterns" value="baseline and differential"/>
</dbReference>
<organism evidence="1 3">
    <name type="scientific">Mus musculus</name>
    <name type="common">Mouse</name>
    <dbReference type="NCBI Taxonomy" id="10090"/>
    <lineage>
        <taxon>Eukaryota</taxon>
        <taxon>Metazoa</taxon>
        <taxon>Chordata</taxon>
        <taxon>Craniata</taxon>
        <taxon>Vertebrata</taxon>
        <taxon>Euteleostomi</taxon>
        <taxon>Mammalia</taxon>
        <taxon>Eutheria</taxon>
        <taxon>Euarchontoglires</taxon>
        <taxon>Glires</taxon>
        <taxon>Rodentia</taxon>
        <taxon>Myomorpha</taxon>
        <taxon>Muroidea</taxon>
        <taxon>Muridae</taxon>
        <taxon>Murinae</taxon>
        <taxon>Mus</taxon>
        <taxon>Mus</taxon>
    </lineage>
</organism>
<proteinExistence type="predicted"/>
<dbReference type="HOGENOM" id="CLU_3086599_0_0_1"/>
<dbReference type="Proteomes" id="UP000000589">
    <property type="component" value="Chromosome 13"/>
</dbReference>
<reference evidence="1 3" key="1">
    <citation type="journal article" date="2009" name="PLoS Biol.">
        <title>Lineage-specific biology revealed by a finished genome assembly of the mouse.</title>
        <authorList>
            <consortium name="Mouse Genome Sequencing Consortium"/>
            <person name="Church D.M."/>
            <person name="Goodstadt L."/>
            <person name="Hillier L.W."/>
            <person name="Zody M.C."/>
            <person name="Goldstein S."/>
            <person name="She X."/>
            <person name="Bult C.J."/>
            <person name="Agarwala R."/>
            <person name="Cherry J.L."/>
            <person name="DiCuccio M."/>
            <person name="Hlavina W."/>
            <person name="Kapustin Y."/>
            <person name="Meric P."/>
            <person name="Maglott D."/>
            <person name="Birtle Z."/>
            <person name="Marques A.C."/>
            <person name="Graves T."/>
            <person name="Zhou S."/>
            <person name="Teague B."/>
            <person name="Potamousis K."/>
            <person name="Churas C."/>
            <person name="Place M."/>
            <person name="Herschleb J."/>
            <person name="Runnheim R."/>
            <person name="Forrest D."/>
            <person name="Amos-Landgraf J."/>
            <person name="Schwartz D.C."/>
            <person name="Cheng Z."/>
            <person name="Lindblad-Toh K."/>
            <person name="Eichler E.E."/>
            <person name="Ponting C.P."/>
        </authorList>
    </citation>
    <scope>NUCLEOTIDE SEQUENCE [LARGE SCALE GENOMIC DNA]</scope>
    <source>
        <strain evidence="1 3">C57BL/6J</strain>
    </source>
</reference>
<evidence type="ECO:0000313" key="3">
    <source>
        <dbReference type="Proteomes" id="UP000000589"/>
    </source>
</evidence>
<reference evidence="1" key="4">
    <citation type="submission" date="2025-09" db="UniProtKB">
        <authorList>
            <consortium name="Ensembl"/>
        </authorList>
    </citation>
    <scope>IDENTIFICATION</scope>
    <source>
        <strain evidence="1">C57BL/6J</strain>
    </source>
</reference>
<dbReference type="AlphaFoldDB" id="G3UWX0"/>
<evidence type="ECO:0000313" key="1">
    <source>
        <dbReference type="Ensembl" id="ENSMUSP00000133456.2"/>
    </source>
</evidence>
<dbReference type="Antibodypedia" id="1268">
    <property type="antibodies" value="62 antibodies from 22 providers"/>
</dbReference>
<dbReference type="Bgee" id="ENSMUSG00000021519">
    <property type="expression patterns" value="Expressed in medial ganglionic eminence and 263 other cell types or tissues"/>
</dbReference>
<dbReference type="VEuPathDB" id="HostDB:ENSMUSG00000021519"/>
<gene>
    <name evidence="1 2" type="primary">Mterf3</name>
</gene>
<evidence type="ECO:0000313" key="2">
    <source>
        <dbReference type="MGI" id="MGI:1913660"/>
    </source>
</evidence>
<reference evidence="1 3" key="2">
    <citation type="journal article" date="2011" name="PLoS Biol.">
        <title>Modernizing reference genome assemblies.</title>
        <authorList>
            <person name="Church D.M."/>
            <person name="Schneider V.A."/>
            <person name="Graves T."/>
            <person name="Auger K."/>
            <person name="Cunningham F."/>
            <person name="Bouk N."/>
            <person name="Chen H.C."/>
            <person name="Agarwala R."/>
            <person name="McLaren W.M."/>
            <person name="Ritchie G.R."/>
            <person name="Albracht D."/>
            <person name="Kremitzki M."/>
            <person name="Rock S."/>
            <person name="Kotkiewicz H."/>
            <person name="Kremitzki C."/>
            <person name="Wollam A."/>
            <person name="Trani L."/>
            <person name="Fulton L."/>
            <person name="Fulton R."/>
            <person name="Matthews L."/>
            <person name="Whitehead S."/>
            <person name="Chow W."/>
            <person name="Torrance J."/>
            <person name="Dunn M."/>
            <person name="Harden G."/>
            <person name="Threadgold G."/>
            <person name="Wood J."/>
            <person name="Collins J."/>
            <person name="Heath P."/>
            <person name="Griffiths G."/>
            <person name="Pelan S."/>
            <person name="Grafham D."/>
            <person name="Eichler E.E."/>
            <person name="Weinstock G."/>
            <person name="Mardis E.R."/>
            <person name="Wilson R.K."/>
            <person name="Howe K."/>
            <person name="Flicek P."/>
            <person name="Hubbard T."/>
        </authorList>
    </citation>
    <scope>NUCLEOTIDE SEQUENCE [LARGE SCALE GENOMIC DNA]</scope>
    <source>
        <strain evidence="1 3">C57BL/6J</strain>
    </source>
</reference>
<dbReference type="Ensembl" id="ENSMUST00000173910.2">
    <property type="protein sequence ID" value="ENSMUSP00000133456.2"/>
    <property type="gene ID" value="ENSMUSG00000021519.12"/>
</dbReference>
<accession>G3UWX0</accession>
<name>G3UWX0_MOUSE</name>
<reference evidence="1" key="3">
    <citation type="submission" date="2025-08" db="UniProtKB">
        <authorList>
            <consortium name="Ensembl"/>
        </authorList>
    </citation>
    <scope>IDENTIFICATION</scope>
    <source>
        <strain evidence="1">C57BL/6J</strain>
    </source>
</reference>
<sequence length="52" mass="6371">MALLAQQLPRRFNSKWMTCLHCLRYSQFQRRRLFRLLRTLRCPSPPSHLQIT</sequence>
<dbReference type="MGI" id="MGI:1913660">
    <property type="gene designation" value="Mterf3"/>
</dbReference>
<dbReference type="AGR" id="MGI:1913660"/>